<gene>
    <name evidence="1" type="ORF">IBLFYP30_02679</name>
</gene>
<dbReference type="RefSeq" id="WP_024038069.1">
    <property type="nucleotide sequence ID" value="NZ_CACRUE010000039.1"/>
</dbReference>
<sequence>MKYLTREWYYGNKDICLDLEVDSNAEQLSEEYYKELYNAKLNAFLEEEKEVSEMDYEPETWEDIQIMDEEGNIISAREVMSEEEFEALRQELLENEQNQEDAENEPYDEEASTNVFLEIHQNEIEDLKTNLPKEILDEVADIRVLALGIATEKVKNLVDKYSQECEMMFEKPFNEYNKHWYSIADKVPAHIKENYNFHDCAILKMTKCGNDIVFELDNSGGFTNINKITYKDAEILENNFVEGCYWIYDEMYLCDKGYECHIAVDGENGYDYITLQASDVIFE</sequence>
<dbReference type="EMBL" id="CACRUE010000039">
    <property type="protein sequence ID" value="VYU43726.1"/>
    <property type="molecule type" value="Genomic_DNA"/>
</dbReference>
<evidence type="ECO:0000313" key="1">
    <source>
        <dbReference type="EMBL" id="VYU43726.1"/>
    </source>
</evidence>
<dbReference type="AlphaFoldDB" id="A0A6N3EQ05"/>
<organism evidence="1">
    <name type="scientific">Intestinibacter bartlettii</name>
    <dbReference type="NCBI Taxonomy" id="261299"/>
    <lineage>
        <taxon>Bacteria</taxon>
        <taxon>Bacillati</taxon>
        <taxon>Bacillota</taxon>
        <taxon>Clostridia</taxon>
        <taxon>Peptostreptococcales</taxon>
        <taxon>Peptostreptococcaceae</taxon>
        <taxon>Intestinibacter</taxon>
    </lineage>
</organism>
<name>A0A6N3EQ05_9FIRM</name>
<protein>
    <recommendedName>
        <fullName evidence="2">DUF4085 family protein</fullName>
    </recommendedName>
</protein>
<proteinExistence type="predicted"/>
<dbReference type="InterPro" id="IPR025144">
    <property type="entry name" value="DUF4085"/>
</dbReference>
<evidence type="ECO:0008006" key="2">
    <source>
        <dbReference type="Google" id="ProtNLM"/>
    </source>
</evidence>
<reference evidence="1" key="1">
    <citation type="submission" date="2019-11" db="EMBL/GenBank/DDBJ databases">
        <authorList>
            <person name="Feng L."/>
        </authorList>
    </citation>
    <scope>NUCLEOTIDE SEQUENCE</scope>
    <source>
        <strain evidence="1">IbartlettiiLFYP30</strain>
    </source>
</reference>
<accession>A0A6N3EQ05</accession>
<dbReference type="Pfam" id="PF13315">
    <property type="entry name" value="DUF4085"/>
    <property type="match status" value="1"/>
</dbReference>